<evidence type="ECO:0000256" key="4">
    <source>
        <dbReference type="ARBA" id="ARBA00022679"/>
    </source>
</evidence>
<dbReference type="Pfam" id="PF08669">
    <property type="entry name" value="GCV_T_C"/>
    <property type="match status" value="1"/>
</dbReference>
<dbReference type="InterPro" id="IPR029043">
    <property type="entry name" value="GcvT/YgfZ_C"/>
</dbReference>
<feature type="domain" description="GCVT N-terminal" evidence="8">
    <location>
        <begin position="14"/>
        <end position="276"/>
    </location>
</feature>
<dbReference type="Gene3D" id="2.40.30.110">
    <property type="entry name" value="Aminomethyltransferase beta-barrel domains"/>
    <property type="match status" value="1"/>
</dbReference>
<dbReference type="GO" id="GO:0008483">
    <property type="term" value="F:transaminase activity"/>
    <property type="evidence" value="ECO:0007669"/>
    <property type="project" value="UniProtKB-KW"/>
</dbReference>
<accession>A0A942I6V1</accession>
<evidence type="ECO:0000256" key="7">
    <source>
        <dbReference type="PIRSR" id="PIRSR006487-1"/>
    </source>
</evidence>
<dbReference type="GO" id="GO:0005960">
    <property type="term" value="C:glycine cleavage complex"/>
    <property type="evidence" value="ECO:0007669"/>
    <property type="project" value="InterPro"/>
</dbReference>
<gene>
    <name evidence="10" type="primary">gcvT</name>
    <name evidence="10" type="ORF">KD146_11660</name>
</gene>
<evidence type="ECO:0000313" key="11">
    <source>
        <dbReference type="Proteomes" id="UP000678281"/>
    </source>
</evidence>
<comment type="caution">
    <text evidence="10">The sequence shown here is derived from an EMBL/GenBank/DDBJ whole genome shotgun (WGS) entry which is preliminary data.</text>
</comment>
<keyword evidence="3" id="KW-0032">Aminotransferase</keyword>
<dbReference type="EMBL" id="JAGXTP010000001">
    <property type="protein sequence ID" value="MBS3849353.1"/>
    <property type="molecule type" value="Genomic_DNA"/>
</dbReference>
<organism evidence="10 11">
    <name type="scientific">Devosia litorisediminis</name>
    <dbReference type="NCBI Taxonomy" id="2829817"/>
    <lineage>
        <taxon>Bacteria</taxon>
        <taxon>Pseudomonadati</taxon>
        <taxon>Pseudomonadota</taxon>
        <taxon>Alphaproteobacteria</taxon>
        <taxon>Hyphomicrobiales</taxon>
        <taxon>Devosiaceae</taxon>
        <taxon>Devosia</taxon>
    </lineage>
</organism>
<dbReference type="EC" id="2.1.2.10" evidence="2"/>
<dbReference type="InterPro" id="IPR006223">
    <property type="entry name" value="GcvT"/>
</dbReference>
<dbReference type="InterPro" id="IPR028896">
    <property type="entry name" value="GcvT/YgfZ/DmdA"/>
</dbReference>
<dbReference type="Pfam" id="PF01571">
    <property type="entry name" value="GCV_T"/>
    <property type="match status" value="1"/>
</dbReference>
<comment type="catalytic activity">
    <reaction evidence="6">
        <text>N(6)-[(R)-S(8)-aminomethyldihydrolipoyl]-L-lysyl-[protein] + (6S)-5,6,7,8-tetrahydrofolate = N(6)-[(R)-dihydrolipoyl]-L-lysyl-[protein] + (6R)-5,10-methylene-5,6,7,8-tetrahydrofolate + NH4(+)</text>
        <dbReference type="Rhea" id="RHEA:16945"/>
        <dbReference type="Rhea" id="RHEA-COMP:10475"/>
        <dbReference type="Rhea" id="RHEA-COMP:10492"/>
        <dbReference type="ChEBI" id="CHEBI:15636"/>
        <dbReference type="ChEBI" id="CHEBI:28938"/>
        <dbReference type="ChEBI" id="CHEBI:57453"/>
        <dbReference type="ChEBI" id="CHEBI:83100"/>
        <dbReference type="ChEBI" id="CHEBI:83143"/>
        <dbReference type="EC" id="2.1.2.10"/>
    </reaction>
</comment>
<dbReference type="SUPFAM" id="SSF101790">
    <property type="entry name" value="Aminomethyltransferase beta-barrel domain"/>
    <property type="match status" value="1"/>
</dbReference>
<evidence type="ECO:0000256" key="1">
    <source>
        <dbReference type="ARBA" id="ARBA00008609"/>
    </source>
</evidence>
<dbReference type="GO" id="GO:0004047">
    <property type="term" value="F:aminomethyltransferase activity"/>
    <property type="evidence" value="ECO:0007669"/>
    <property type="project" value="UniProtKB-EC"/>
</dbReference>
<sequence length="388" mass="40631">MAQTTAQDLKTTPLFERHNDAGGRMVEFGGYSLPVQYPAGIMAEHKWTREAAGLFDVSHMGPSFLRLSSPSGDAEADHAAIAAIIEPLICGDIAGLKPGQIRYTLLLNETGGAIDDLMVARSATTAGELYIVVNAGTKEGDFARIAAAAGDRAELVRADDGALMALQGPQAVAVAAVLLPGVAELGFMQYTPIEWQGAILMVARAGYTGEDGVEILCPADKAHALWDTLLADERVRPVGLGARDSLRLEAGLPLYGHDLNETVSPVEAGLGFAISKRRREAADFPGAKRILAERENGPTRIRVGLIVAGAPAREGAEILDASGTAIGVVTSGGFAPSLGKAIALGFVPPSHAEIGNTLQVSVRGRAQSAEVVATPFVPHRYFRKPKAS</sequence>
<dbReference type="Gene3D" id="4.10.1250.10">
    <property type="entry name" value="Aminomethyltransferase fragment"/>
    <property type="match status" value="1"/>
</dbReference>
<dbReference type="GO" id="GO:0006546">
    <property type="term" value="P:glycine catabolic process"/>
    <property type="evidence" value="ECO:0007669"/>
    <property type="project" value="InterPro"/>
</dbReference>
<evidence type="ECO:0000313" key="10">
    <source>
        <dbReference type="EMBL" id="MBS3849353.1"/>
    </source>
</evidence>
<dbReference type="InterPro" id="IPR027266">
    <property type="entry name" value="TrmE/GcvT-like"/>
</dbReference>
<dbReference type="Gene3D" id="3.30.1360.120">
    <property type="entry name" value="Probable tRNA modification gtpase trme, domain 1"/>
    <property type="match status" value="1"/>
</dbReference>
<dbReference type="SUPFAM" id="SSF103025">
    <property type="entry name" value="Folate-binding domain"/>
    <property type="match status" value="1"/>
</dbReference>
<evidence type="ECO:0000256" key="6">
    <source>
        <dbReference type="ARBA" id="ARBA00047665"/>
    </source>
</evidence>
<evidence type="ECO:0000256" key="2">
    <source>
        <dbReference type="ARBA" id="ARBA00012616"/>
    </source>
</evidence>
<feature type="binding site" evidence="7">
    <location>
        <position position="214"/>
    </location>
    <ligand>
        <name>substrate</name>
    </ligand>
</feature>
<dbReference type="RefSeq" id="WP_212658832.1">
    <property type="nucleotide sequence ID" value="NZ_JAGXTP010000001.1"/>
</dbReference>
<feature type="domain" description="Aminomethyltransferase C-terminal" evidence="9">
    <location>
        <begin position="302"/>
        <end position="377"/>
    </location>
</feature>
<dbReference type="InterPro" id="IPR013977">
    <property type="entry name" value="GcvT_C"/>
</dbReference>
<dbReference type="NCBIfam" id="NF001567">
    <property type="entry name" value="PRK00389.1"/>
    <property type="match status" value="1"/>
</dbReference>
<dbReference type="InterPro" id="IPR006222">
    <property type="entry name" value="GCVT_N"/>
</dbReference>
<dbReference type="PANTHER" id="PTHR43757">
    <property type="entry name" value="AMINOMETHYLTRANSFERASE"/>
    <property type="match status" value="1"/>
</dbReference>
<dbReference type="Proteomes" id="UP000678281">
    <property type="component" value="Unassembled WGS sequence"/>
</dbReference>
<evidence type="ECO:0000259" key="8">
    <source>
        <dbReference type="Pfam" id="PF01571"/>
    </source>
</evidence>
<dbReference type="Gene3D" id="3.30.70.1400">
    <property type="entry name" value="Aminomethyltransferase beta-barrel domains"/>
    <property type="match status" value="1"/>
</dbReference>
<reference evidence="10" key="1">
    <citation type="submission" date="2021-04" db="EMBL/GenBank/DDBJ databases">
        <title>Devosia litorisediminis sp. nov., isolated from a sand dune.</title>
        <authorList>
            <person name="Park S."/>
            <person name="Yoon J.-H."/>
        </authorList>
    </citation>
    <scope>NUCLEOTIDE SEQUENCE</scope>
    <source>
        <strain evidence="10">BSSL-BM10</strain>
    </source>
</reference>
<evidence type="ECO:0000259" key="9">
    <source>
        <dbReference type="Pfam" id="PF08669"/>
    </source>
</evidence>
<comment type="similarity">
    <text evidence="1">Belongs to the GcvT family.</text>
</comment>
<protein>
    <recommendedName>
        <fullName evidence="2">aminomethyltransferase</fullName>
        <ecNumber evidence="2">2.1.2.10</ecNumber>
    </recommendedName>
    <alternativeName>
        <fullName evidence="5">Glycine cleavage system T protein</fullName>
    </alternativeName>
</protein>
<evidence type="ECO:0000256" key="3">
    <source>
        <dbReference type="ARBA" id="ARBA00022576"/>
    </source>
</evidence>
<evidence type="ECO:0000256" key="5">
    <source>
        <dbReference type="ARBA" id="ARBA00031395"/>
    </source>
</evidence>
<dbReference type="PIRSF" id="PIRSF006487">
    <property type="entry name" value="GcvT"/>
    <property type="match status" value="1"/>
</dbReference>
<name>A0A942I6V1_9HYPH</name>
<dbReference type="NCBIfam" id="TIGR00528">
    <property type="entry name" value="gcvT"/>
    <property type="match status" value="1"/>
</dbReference>
<dbReference type="PANTHER" id="PTHR43757:SF2">
    <property type="entry name" value="AMINOMETHYLTRANSFERASE, MITOCHONDRIAL"/>
    <property type="match status" value="1"/>
</dbReference>
<proteinExistence type="inferred from homology"/>
<keyword evidence="11" id="KW-1185">Reference proteome</keyword>
<dbReference type="AlphaFoldDB" id="A0A942I6V1"/>
<keyword evidence="4 10" id="KW-0808">Transferase</keyword>